<dbReference type="Proteomes" id="UP001371456">
    <property type="component" value="Unassembled WGS sequence"/>
</dbReference>
<dbReference type="Gene3D" id="1.20.1280.50">
    <property type="match status" value="1"/>
</dbReference>
<dbReference type="InterPro" id="IPR036047">
    <property type="entry name" value="F-box-like_dom_sf"/>
</dbReference>
<dbReference type="PANTHER" id="PTHR31672">
    <property type="entry name" value="BNACNNG10540D PROTEIN"/>
    <property type="match status" value="1"/>
</dbReference>
<comment type="caution">
    <text evidence="2">The sequence shown here is derived from an EMBL/GenBank/DDBJ whole genome shotgun (WGS) entry which is preliminary data.</text>
</comment>
<dbReference type="SUPFAM" id="SSF81383">
    <property type="entry name" value="F-box domain"/>
    <property type="match status" value="1"/>
</dbReference>
<gene>
    <name evidence="2" type="ORF">RDI58_027961</name>
</gene>
<evidence type="ECO:0000259" key="1">
    <source>
        <dbReference type="Pfam" id="PF00646"/>
    </source>
</evidence>
<sequence length="113" mass="12937">MTKMDVDGAMGIHFDKEIITEILSRLPVRSIFRFKCVLKSWMALISEPCFMMKHLNHAKNNRNSQKNCLLNEELSSFQYDPCLALASLSSVQLVEDVQQVDWPCTGNVRSCKL</sequence>
<dbReference type="EMBL" id="JBANQN010000012">
    <property type="protein sequence ID" value="KAK6772723.1"/>
    <property type="molecule type" value="Genomic_DNA"/>
</dbReference>
<evidence type="ECO:0000313" key="2">
    <source>
        <dbReference type="EMBL" id="KAK6772723.1"/>
    </source>
</evidence>
<dbReference type="InterPro" id="IPR001810">
    <property type="entry name" value="F-box_dom"/>
</dbReference>
<evidence type="ECO:0000313" key="3">
    <source>
        <dbReference type="Proteomes" id="UP001371456"/>
    </source>
</evidence>
<reference evidence="2 3" key="1">
    <citation type="submission" date="2024-02" db="EMBL/GenBank/DDBJ databases">
        <title>de novo genome assembly of Solanum bulbocastanum strain 11H21.</title>
        <authorList>
            <person name="Hosaka A.J."/>
        </authorList>
    </citation>
    <scope>NUCLEOTIDE SEQUENCE [LARGE SCALE GENOMIC DNA]</scope>
    <source>
        <tissue evidence="2">Young leaves</tissue>
    </source>
</reference>
<feature type="domain" description="F-box" evidence="1">
    <location>
        <begin position="17"/>
        <end position="50"/>
    </location>
</feature>
<keyword evidence="3" id="KW-1185">Reference proteome</keyword>
<accession>A0AAN8Y0N4</accession>
<dbReference type="Pfam" id="PF00646">
    <property type="entry name" value="F-box"/>
    <property type="match status" value="1"/>
</dbReference>
<dbReference type="InterPro" id="IPR050796">
    <property type="entry name" value="SCF_F-box_component"/>
</dbReference>
<proteinExistence type="predicted"/>
<name>A0AAN8Y0N4_SOLBU</name>
<protein>
    <recommendedName>
        <fullName evidence="1">F-box domain-containing protein</fullName>
    </recommendedName>
</protein>
<organism evidence="2 3">
    <name type="scientific">Solanum bulbocastanum</name>
    <name type="common">Wild potato</name>
    <dbReference type="NCBI Taxonomy" id="147425"/>
    <lineage>
        <taxon>Eukaryota</taxon>
        <taxon>Viridiplantae</taxon>
        <taxon>Streptophyta</taxon>
        <taxon>Embryophyta</taxon>
        <taxon>Tracheophyta</taxon>
        <taxon>Spermatophyta</taxon>
        <taxon>Magnoliopsida</taxon>
        <taxon>eudicotyledons</taxon>
        <taxon>Gunneridae</taxon>
        <taxon>Pentapetalae</taxon>
        <taxon>asterids</taxon>
        <taxon>lamiids</taxon>
        <taxon>Solanales</taxon>
        <taxon>Solanaceae</taxon>
        <taxon>Solanoideae</taxon>
        <taxon>Solaneae</taxon>
        <taxon>Solanum</taxon>
    </lineage>
</organism>
<dbReference type="AlphaFoldDB" id="A0AAN8Y0N4"/>
<dbReference type="PANTHER" id="PTHR31672:SF13">
    <property type="entry name" value="F-BOX PROTEIN CPR30-LIKE"/>
    <property type="match status" value="1"/>
</dbReference>